<dbReference type="STRING" id="1833852.B0537_05910"/>
<organism evidence="1 2">
    <name type="scientific">Desulforamulus ferrireducens</name>
    <dbReference type="NCBI Taxonomy" id="1833852"/>
    <lineage>
        <taxon>Bacteria</taxon>
        <taxon>Bacillati</taxon>
        <taxon>Bacillota</taxon>
        <taxon>Clostridia</taxon>
        <taxon>Eubacteriales</taxon>
        <taxon>Peptococcaceae</taxon>
        <taxon>Desulforamulus</taxon>
    </lineage>
</organism>
<sequence>MDSLKFLEDALEDKIKNQAFYNDAAVRVINPSARQLFIKLRDEEMRHIDVLQKEVVAIENKPFTVTKILARLKN</sequence>
<protein>
    <recommendedName>
        <fullName evidence="3">Rubrerythrin diiron-binding domain-containing protein</fullName>
    </recommendedName>
</protein>
<evidence type="ECO:0008006" key="3">
    <source>
        <dbReference type="Google" id="ProtNLM"/>
    </source>
</evidence>
<dbReference type="OrthoDB" id="2990828at2"/>
<dbReference type="EMBL" id="CP019698">
    <property type="protein sequence ID" value="AQS58661.1"/>
    <property type="molecule type" value="Genomic_DNA"/>
</dbReference>
<dbReference type="Gene3D" id="1.20.5.420">
    <property type="entry name" value="Immunoglobulin FC, subunit C"/>
    <property type="match status" value="1"/>
</dbReference>
<dbReference type="SUPFAM" id="SSF47240">
    <property type="entry name" value="Ferritin-like"/>
    <property type="match status" value="1"/>
</dbReference>
<name>A0A1S6IV55_9FIRM</name>
<dbReference type="Proteomes" id="UP000189464">
    <property type="component" value="Chromosome"/>
</dbReference>
<keyword evidence="2" id="KW-1185">Reference proteome</keyword>
<evidence type="ECO:0000313" key="1">
    <source>
        <dbReference type="EMBL" id="AQS58661.1"/>
    </source>
</evidence>
<dbReference type="KEGG" id="dfg:B0537_05910"/>
<gene>
    <name evidence="1" type="ORF">B0537_05910</name>
</gene>
<reference evidence="1 2" key="1">
    <citation type="journal article" date="2016" name="Int. J. Syst. Evol. Microbiol.">
        <title>Desulfotomaculum ferrireducens sp. nov., a moderately thermophilic sulfate-reducing and dissimilatory Fe(III)-reducing bacterium isolated from compost.</title>
        <authorList>
            <person name="Yang G."/>
            <person name="Guo J."/>
            <person name="Zhuang L."/>
            <person name="Yuan Y."/>
            <person name="Zhou S."/>
        </authorList>
    </citation>
    <scope>NUCLEOTIDE SEQUENCE [LARGE SCALE GENOMIC DNA]</scope>
    <source>
        <strain evidence="1 2">GSS09</strain>
    </source>
</reference>
<dbReference type="AlphaFoldDB" id="A0A1S6IV55"/>
<proteinExistence type="predicted"/>
<evidence type="ECO:0000313" key="2">
    <source>
        <dbReference type="Proteomes" id="UP000189464"/>
    </source>
</evidence>
<accession>A0A1S6IV55</accession>
<dbReference type="InterPro" id="IPR009078">
    <property type="entry name" value="Ferritin-like_SF"/>
</dbReference>
<dbReference type="RefSeq" id="WP_077713617.1">
    <property type="nucleotide sequence ID" value="NZ_CP019698.1"/>
</dbReference>